<dbReference type="CDD" id="cd02966">
    <property type="entry name" value="TlpA_like_family"/>
    <property type="match status" value="1"/>
</dbReference>
<evidence type="ECO:0000256" key="1">
    <source>
        <dbReference type="ARBA" id="ARBA00004196"/>
    </source>
</evidence>
<evidence type="ECO:0000259" key="6">
    <source>
        <dbReference type="PROSITE" id="PS51352"/>
    </source>
</evidence>
<dbReference type="InterPro" id="IPR050553">
    <property type="entry name" value="Thioredoxin_ResA/DsbE_sf"/>
</dbReference>
<evidence type="ECO:0000256" key="4">
    <source>
        <dbReference type="ARBA" id="ARBA00023284"/>
    </source>
</evidence>
<dbReference type="EMBL" id="NFIJ01000019">
    <property type="protein sequence ID" value="OUO03768.1"/>
    <property type="molecule type" value="Genomic_DNA"/>
</dbReference>
<evidence type="ECO:0000313" key="8">
    <source>
        <dbReference type="Proteomes" id="UP000195975"/>
    </source>
</evidence>
<dbReference type="PROSITE" id="PS51352">
    <property type="entry name" value="THIOREDOXIN_2"/>
    <property type="match status" value="1"/>
</dbReference>
<dbReference type="Pfam" id="PF13905">
    <property type="entry name" value="Thioredoxin_8"/>
    <property type="match status" value="1"/>
</dbReference>
<name>A0A9Q5SPD9_9BACT</name>
<feature type="signal peptide" evidence="5">
    <location>
        <begin position="1"/>
        <end position="24"/>
    </location>
</feature>
<reference evidence="8" key="1">
    <citation type="submission" date="2017-04" db="EMBL/GenBank/DDBJ databases">
        <title>Function of individual gut microbiota members based on whole genome sequencing of pure cultures obtained from chicken caecum.</title>
        <authorList>
            <person name="Medvecky M."/>
            <person name="Cejkova D."/>
            <person name="Polansky O."/>
            <person name="Karasova D."/>
            <person name="Kubasova T."/>
            <person name="Cizek A."/>
            <person name="Rychlik I."/>
        </authorList>
    </citation>
    <scope>NUCLEOTIDE SEQUENCE [LARGE SCALE GENOMIC DNA]</scope>
    <source>
        <strain evidence="8">An42</strain>
    </source>
</reference>
<dbReference type="AlphaFoldDB" id="A0A9Q5SPD9"/>
<dbReference type="PROSITE" id="PS51257">
    <property type="entry name" value="PROKAR_LIPOPROTEIN"/>
    <property type="match status" value="1"/>
</dbReference>
<comment type="caution">
    <text evidence="7">The sequence shown here is derived from an EMBL/GenBank/DDBJ whole genome shotgun (WGS) entry which is preliminary data.</text>
</comment>
<feature type="chain" id="PRO_5040261850" description="Thioredoxin domain-containing protein" evidence="5">
    <location>
        <begin position="25"/>
        <end position="651"/>
    </location>
</feature>
<dbReference type="GO" id="GO:0030313">
    <property type="term" value="C:cell envelope"/>
    <property type="evidence" value="ECO:0007669"/>
    <property type="project" value="UniProtKB-SubCell"/>
</dbReference>
<sequence>MKTLVIKQTLLTCLLFLSCTGLQAQERIVEQPAFDAWSSTTLEIDKIALSDTATVFYIDAYFRPKYWIQVVKETTLRADGKTYPIKAGDGITLSEKFWMPESGEASFRLIFPPLPKGTKTVDFIEGDKEGAFKIWNIHLDGSPANSSLAGKKNPAETPVLETPILNSGIATLKGKIADYKPVFGLDGTSWSYNTLTGGVDELHFKIQPDGTFTQEIPLLHASWIHLATGFINCRVYLKPGEMTSVEINFPEICRQQSKKQKDKPSLGEKYFFTGAFAALNNEVNNRPAAPTSLSPQSQEEYIKMMSDVASMNLDEFKDYWLKRYQEAKAKLDGQTGLSEAYRTLLLQDLKLSFVQQAMSPSMIEYAYRSVNKIPRDSVLVDYVKPIPTFDYYDFIPQYISNSPLELYSNSYAYLLDALRYTNFRGEKQATEEEKVPDNTADIAKVMGTDKGILFEMLAGRRLAASIKEFKPLDEKELQLAEQTVPEIRSALLDMNDKLKQTIEENKKKSGYTVNRVNIADIPAEELFNAITTPYRGKVVFVDFWATWCGPCKAAMRASEPVKKDFVGKDIVFLYLAGENSPKGTWEQMIPDIKGEHYRMTDAQWTYICNKFGVQGVPSYMIISKDGTPTHFQVGFMGPDKMKEMLMKELDK</sequence>
<keyword evidence="3" id="KW-1015">Disulfide bond</keyword>
<dbReference type="Proteomes" id="UP000195975">
    <property type="component" value="Unassembled WGS sequence"/>
</dbReference>
<protein>
    <recommendedName>
        <fullName evidence="6">Thioredoxin domain-containing protein</fullName>
    </recommendedName>
</protein>
<feature type="domain" description="Thioredoxin" evidence="6">
    <location>
        <begin position="478"/>
        <end position="651"/>
    </location>
</feature>
<evidence type="ECO:0000256" key="5">
    <source>
        <dbReference type="SAM" id="SignalP"/>
    </source>
</evidence>
<dbReference type="InterPro" id="IPR013766">
    <property type="entry name" value="Thioredoxin_domain"/>
</dbReference>
<proteinExistence type="predicted"/>
<comment type="subcellular location">
    <subcellularLocation>
        <location evidence="1">Cell envelope</location>
    </subcellularLocation>
</comment>
<dbReference type="PANTHER" id="PTHR42852:SF6">
    <property type="entry name" value="THIOL:DISULFIDE INTERCHANGE PROTEIN DSBE"/>
    <property type="match status" value="1"/>
</dbReference>
<accession>A0A9Q5SPD9</accession>
<gene>
    <name evidence="7" type="ORF">B5F96_14830</name>
</gene>
<keyword evidence="5" id="KW-0732">Signal</keyword>
<keyword evidence="2" id="KW-0201">Cytochrome c-type biogenesis</keyword>
<dbReference type="InterPro" id="IPR036249">
    <property type="entry name" value="Thioredoxin-like_sf"/>
</dbReference>
<dbReference type="RefSeq" id="WP_087375642.1">
    <property type="nucleotide sequence ID" value="NZ_CAJLBM010000037.1"/>
</dbReference>
<evidence type="ECO:0000256" key="3">
    <source>
        <dbReference type="ARBA" id="ARBA00023157"/>
    </source>
</evidence>
<organism evidence="7 8">
    <name type="scientific">Parabacteroides johnsonii</name>
    <dbReference type="NCBI Taxonomy" id="387661"/>
    <lineage>
        <taxon>Bacteria</taxon>
        <taxon>Pseudomonadati</taxon>
        <taxon>Bacteroidota</taxon>
        <taxon>Bacteroidia</taxon>
        <taxon>Bacteroidales</taxon>
        <taxon>Tannerellaceae</taxon>
        <taxon>Parabacteroides</taxon>
    </lineage>
</organism>
<dbReference type="GO" id="GO:0017004">
    <property type="term" value="P:cytochrome complex assembly"/>
    <property type="evidence" value="ECO:0007669"/>
    <property type="project" value="UniProtKB-KW"/>
</dbReference>
<keyword evidence="4" id="KW-0676">Redox-active center</keyword>
<dbReference type="SUPFAM" id="SSF52833">
    <property type="entry name" value="Thioredoxin-like"/>
    <property type="match status" value="1"/>
</dbReference>
<dbReference type="Gene3D" id="3.40.30.10">
    <property type="entry name" value="Glutaredoxin"/>
    <property type="match status" value="1"/>
</dbReference>
<evidence type="ECO:0000313" key="7">
    <source>
        <dbReference type="EMBL" id="OUO03768.1"/>
    </source>
</evidence>
<dbReference type="InterPro" id="IPR012336">
    <property type="entry name" value="Thioredoxin-like_fold"/>
</dbReference>
<dbReference type="PANTHER" id="PTHR42852">
    <property type="entry name" value="THIOL:DISULFIDE INTERCHANGE PROTEIN DSBE"/>
    <property type="match status" value="1"/>
</dbReference>
<evidence type="ECO:0000256" key="2">
    <source>
        <dbReference type="ARBA" id="ARBA00022748"/>
    </source>
</evidence>